<dbReference type="SUPFAM" id="SSF54236">
    <property type="entry name" value="Ubiquitin-like"/>
    <property type="match status" value="2"/>
</dbReference>
<dbReference type="Pfam" id="PF11976">
    <property type="entry name" value="Rad60-SLD"/>
    <property type="match status" value="2"/>
</dbReference>
<dbReference type="InterPro" id="IPR022617">
    <property type="entry name" value="Rad60/SUMO-like_dom"/>
</dbReference>
<dbReference type="CDD" id="cd01763">
    <property type="entry name" value="Ubl_SUMO_like"/>
    <property type="match status" value="2"/>
</dbReference>
<feature type="domain" description="Ubiquitin-like" evidence="1">
    <location>
        <begin position="573"/>
        <end position="648"/>
    </location>
</feature>
<dbReference type="Proteomes" id="UP000284706">
    <property type="component" value="Unassembled WGS sequence"/>
</dbReference>
<gene>
    <name evidence="2" type="ORF">CVT26_010150</name>
</gene>
<keyword evidence="3" id="KW-1185">Reference proteome</keyword>
<dbReference type="PROSITE" id="PS50053">
    <property type="entry name" value="UBIQUITIN_2"/>
    <property type="match status" value="2"/>
</dbReference>
<dbReference type="PANTHER" id="PTHR10562">
    <property type="entry name" value="SMALL UBIQUITIN-RELATED MODIFIER"/>
    <property type="match status" value="1"/>
</dbReference>
<accession>A0A409YS31</accession>
<sequence length="893" mass="98860">MPKAVNPSQSSNKSLFVYKYKNKRVLATRETRHDASVAVVSQAMVKLTYLSASFQAAVRACRTLFSDIPASAAISFQTKDLDICEGEMTEISESSWEDVVRDLKSVTVMIEENPLPPLSSMNRPLSPPEDPPDARTIRIKLVYNSRFFQVKVPMTYRLANLLPVFASRTGMCEDDWRLFYDGSMISYNQTPADLGMEDNAEIDCLKVLIGGKPVIYLFSPNPLEASIQLSLVPQWSFSAVYPVVPVKPKAERSNEEISWRVQVRPTGELTELTTGLEVAYLFWEAHTNTSKPPTPPPSPVADSSSPGAAASDVEAFIPNEATLRDDDSVVISVDKITPYLDKTLSALGLHTEARTSFITYWLPAMLKHKNIAFRFLAQASYERAAPLEVHPPPDVTTRVFMLFQGVEDEELVHWPRAIAKAGDDVSWWKDIVGVNADRAADASLFRVLEWGGMEVLRSRHVDPSPSTKGSLFIYKYKNKRVLASREIDYCAAVRACRALFAVPATATVSFHTKDLDICGGEMMEIAQNSWAEVIGQLESVMVVVKNQRKPPSVAPSLVQPVARPDGTNDPLGLRINVESSAHSDLPFIVGLNAPMSKVLRVFAEETGLCEEDYQLYHRGIRLSPDDTPPSAGIEDKDTIDCRRVLRGGKCVIHLWSPVPVEAAVKLSLVPQWGLSAVYPAVHITQRTSHSPEAACWRVKLHSDGSLTELTRCIEVAYLSWDAHSNLSVTPALFPAPESSEAAAAGVEIFYPNDPILNDTNSVVMPVDKIASYLRKSLSALGLHIGARASFIKYWLPSLSKHENVALRFLPQASYEDVAPLEVLPPPEVVTRVFMIFQGVEDEELGLWPLSIARAVEGVKWWRDVVGVDAERATDQSLFRVLEWGGMEVLRSSS</sequence>
<dbReference type="InterPro" id="IPR000626">
    <property type="entry name" value="Ubiquitin-like_dom"/>
</dbReference>
<organism evidence="2 3">
    <name type="scientific">Gymnopilus dilepis</name>
    <dbReference type="NCBI Taxonomy" id="231916"/>
    <lineage>
        <taxon>Eukaryota</taxon>
        <taxon>Fungi</taxon>
        <taxon>Dikarya</taxon>
        <taxon>Basidiomycota</taxon>
        <taxon>Agaricomycotina</taxon>
        <taxon>Agaricomycetes</taxon>
        <taxon>Agaricomycetidae</taxon>
        <taxon>Agaricales</taxon>
        <taxon>Agaricineae</taxon>
        <taxon>Hymenogastraceae</taxon>
        <taxon>Gymnopilus</taxon>
    </lineage>
</organism>
<evidence type="ECO:0000313" key="3">
    <source>
        <dbReference type="Proteomes" id="UP000284706"/>
    </source>
</evidence>
<dbReference type="STRING" id="231916.A0A409YS31"/>
<dbReference type="InterPro" id="IPR029071">
    <property type="entry name" value="Ubiquitin-like_domsf"/>
</dbReference>
<dbReference type="InParanoid" id="A0A409YS31"/>
<proteinExistence type="predicted"/>
<comment type="caution">
    <text evidence="2">The sequence shown here is derived from an EMBL/GenBank/DDBJ whole genome shotgun (WGS) entry which is preliminary data.</text>
</comment>
<evidence type="ECO:0000313" key="2">
    <source>
        <dbReference type="EMBL" id="PPR05800.1"/>
    </source>
</evidence>
<dbReference type="OrthoDB" id="428577at2759"/>
<dbReference type="AlphaFoldDB" id="A0A409YS31"/>
<reference evidence="2 3" key="1">
    <citation type="journal article" date="2018" name="Evol. Lett.">
        <title>Horizontal gene cluster transfer increased hallucinogenic mushroom diversity.</title>
        <authorList>
            <person name="Reynolds H.T."/>
            <person name="Vijayakumar V."/>
            <person name="Gluck-Thaler E."/>
            <person name="Korotkin H.B."/>
            <person name="Matheny P.B."/>
            <person name="Slot J.C."/>
        </authorList>
    </citation>
    <scope>NUCLEOTIDE SEQUENCE [LARGE SCALE GENOMIC DNA]</scope>
    <source>
        <strain evidence="2 3">SRW20</strain>
    </source>
</reference>
<protein>
    <recommendedName>
        <fullName evidence="1">Ubiquitin-like domain-containing protein</fullName>
    </recommendedName>
</protein>
<dbReference type="Gene3D" id="3.10.20.90">
    <property type="entry name" value="Phosphatidylinositol 3-kinase Catalytic Subunit, Chain A, domain 1"/>
    <property type="match status" value="2"/>
</dbReference>
<name>A0A409YS31_9AGAR</name>
<dbReference type="EMBL" id="NHYE01000424">
    <property type="protein sequence ID" value="PPR05800.1"/>
    <property type="molecule type" value="Genomic_DNA"/>
</dbReference>
<evidence type="ECO:0000259" key="1">
    <source>
        <dbReference type="PROSITE" id="PS50053"/>
    </source>
</evidence>
<feature type="domain" description="Ubiquitin-like" evidence="1">
    <location>
        <begin position="135"/>
        <end position="211"/>
    </location>
</feature>